<evidence type="ECO:0000313" key="2">
    <source>
        <dbReference type="Proteomes" id="UP000016620"/>
    </source>
</evidence>
<dbReference type="AlphaFoldDB" id="U2GX78"/>
<dbReference type="EMBL" id="ANNG01000005">
    <property type="protein sequence ID" value="ERJ30578.1"/>
    <property type="molecule type" value="Genomic_DNA"/>
</dbReference>
<reference evidence="1 2" key="1">
    <citation type="journal article" date="2013" name="BMC Genomics">
        <title>Comparative genomics of Campylobacter concisus isolates reveals genetic diversity and provides insights into disease association.</title>
        <authorList>
            <person name="Deshpande N.P."/>
            <person name="Kaakoush N.O."/>
            <person name="Wilkins M.R."/>
            <person name="Mitchell H.M."/>
        </authorList>
    </citation>
    <scope>NUCLEOTIDE SEQUENCE [LARGE SCALE GENOMIC DNA]</scope>
    <source>
        <strain evidence="1 2">UNSWCS</strain>
    </source>
</reference>
<name>U2GX78_9BACT</name>
<evidence type="ECO:0000313" key="1">
    <source>
        <dbReference type="EMBL" id="ERJ30578.1"/>
    </source>
</evidence>
<dbReference type="Proteomes" id="UP000016620">
    <property type="component" value="Unassembled WGS sequence"/>
</dbReference>
<protein>
    <submittedName>
        <fullName evidence="1">Uncharacterized protein</fullName>
    </submittedName>
</protein>
<organism evidence="1 2">
    <name type="scientific">Campylobacter concisus UNSWCS</name>
    <dbReference type="NCBI Taxonomy" id="1242968"/>
    <lineage>
        <taxon>Bacteria</taxon>
        <taxon>Pseudomonadati</taxon>
        <taxon>Campylobacterota</taxon>
        <taxon>Epsilonproteobacteria</taxon>
        <taxon>Campylobacterales</taxon>
        <taxon>Campylobacteraceae</taxon>
        <taxon>Campylobacter</taxon>
    </lineage>
</organism>
<sequence length="44" mass="5286">MQWCWRTACGFIKFEQILKFMSEHITALNLVLNEVRPKFSSLLR</sequence>
<comment type="caution">
    <text evidence="1">The sequence shown here is derived from an EMBL/GenBank/DDBJ whole genome shotgun (WGS) entry which is preliminary data.</text>
</comment>
<accession>U2GX78</accession>
<gene>
    <name evidence="1" type="ORF">UNSWCS_1592</name>
</gene>
<dbReference type="PATRIC" id="fig|1242968.3.peg.233"/>
<dbReference type="RefSeq" id="WP_021086913.1">
    <property type="nucleotide sequence ID" value="NZ_ANNG01000005.1"/>
</dbReference>
<proteinExistence type="predicted"/>